<gene>
    <name evidence="2" type="ORF">JI435_149030</name>
</gene>
<organism evidence="2 3">
    <name type="scientific">Phaeosphaeria nodorum (strain SN15 / ATCC MYA-4574 / FGSC 10173)</name>
    <name type="common">Glume blotch fungus</name>
    <name type="synonym">Parastagonospora nodorum</name>
    <dbReference type="NCBI Taxonomy" id="321614"/>
    <lineage>
        <taxon>Eukaryota</taxon>
        <taxon>Fungi</taxon>
        <taxon>Dikarya</taxon>
        <taxon>Ascomycota</taxon>
        <taxon>Pezizomycotina</taxon>
        <taxon>Dothideomycetes</taxon>
        <taxon>Pleosporomycetidae</taxon>
        <taxon>Pleosporales</taxon>
        <taxon>Pleosporineae</taxon>
        <taxon>Phaeosphaeriaceae</taxon>
        <taxon>Parastagonospora</taxon>
    </lineage>
</organism>
<dbReference type="EMBL" id="CP069027">
    <property type="protein sequence ID" value="QRC94753.1"/>
    <property type="molecule type" value="Genomic_DNA"/>
</dbReference>
<sequence length="124" mass="13257">MRTSILLPSLLATFASAVCPGANFAVGNVQTTGDTSTWNVYDSQCNVVESLVTKENPCTSGMFGCVGGTFRQYTNSASKLIYDCRKVYDGQACGANTIDVCCRNDGKKFTTIVDFKRAEATPVA</sequence>
<dbReference type="VEuPathDB" id="FungiDB:JI435_149030"/>
<dbReference type="Proteomes" id="UP000663193">
    <property type="component" value="Chromosome 5"/>
</dbReference>
<evidence type="ECO:0008006" key="4">
    <source>
        <dbReference type="Google" id="ProtNLM"/>
    </source>
</evidence>
<keyword evidence="3" id="KW-1185">Reference proteome</keyword>
<keyword evidence="1" id="KW-0732">Signal</keyword>
<dbReference type="AlphaFoldDB" id="A0A7U2HXX6"/>
<feature type="chain" id="PRO_5034130073" description="Hydrophobin" evidence="1">
    <location>
        <begin position="18"/>
        <end position="124"/>
    </location>
</feature>
<proteinExistence type="predicted"/>
<dbReference type="KEGG" id="pno:SNOG_14903"/>
<feature type="signal peptide" evidence="1">
    <location>
        <begin position="1"/>
        <end position="17"/>
    </location>
</feature>
<evidence type="ECO:0000256" key="1">
    <source>
        <dbReference type="SAM" id="SignalP"/>
    </source>
</evidence>
<accession>A0A7U2HXX6</accession>
<dbReference type="OMA" id="KISVCCR"/>
<reference evidence="3" key="1">
    <citation type="journal article" date="2021" name="BMC Genomics">
        <title>Chromosome-level genome assembly and manually-curated proteome of model necrotroph Parastagonospora nodorum Sn15 reveals a genome-wide trove of candidate effector homologs, and redundancy of virulence-related functions within an accessory chromosome.</title>
        <authorList>
            <person name="Bertazzoni S."/>
            <person name="Jones D.A.B."/>
            <person name="Phan H.T."/>
            <person name="Tan K.-C."/>
            <person name="Hane J.K."/>
        </authorList>
    </citation>
    <scope>NUCLEOTIDE SEQUENCE [LARGE SCALE GENOMIC DNA]</scope>
    <source>
        <strain evidence="3">SN15 / ATCC MYA-4574 / FGSC 10173)</strain>
    </source>
</reference>
<dbReference type="RefSeq" id="XP_001805073.1">
    <property type="nucleotide sequence ID" value="XM_001805021.1"/>
</dbReference>
<protein>
    <recommendedName>
        <fullName evidence="4">Hydrophobin</fullName>
    </recommendedName>
</protein>
<name>A0A7U2HXX6_PHANO</name>
<dbReference type="OrthoDB" id="3740713at2759"/>
<evidence type="ECO:0000313" key="2">
    <source>
        <dbReference type="EMBL" id="QRC94753.1"/>
    </source>
</evidence>
<evidence type="ECO:0000313" key="3">
    <source>
        <dbReference type="Proteomes" id="UP000663193"/>
    </source>
</evidence>